<keyword evidence="6" id="KW-1185">Reference proteome</keyword>
<evidence type="ECO:0000313" key="5">
    <source>
        <dbReference type="EMBL" id="NNJ31998.1"/>
    </source>
</evidence>
<dbReference type="Pfam" id="PF02702">
    <property type="entry name" value="KdpD"/>
    <property type="match status" value="1"/>
</dbReference>
<dbReference type="PANTHER" id="PTHR45569">
    <property type="entry name" value="SENSOR PROTEIN KDPD"/>
    <property type="match status" value="1"/>
</dbReference>
<dbReference type="Proteomes" id="UP000539052">
    <property type="component" value="Unassembled WGS sequence"/>
</dbReference>
<evidence type="ECO:0000259" key="4">
    <source>
        <dbReference type="Pfam" id="PF02702"/>
    </source>
</evidence>
<dbReference type="InterPro" id="IPR052023">
    <property type="entry name" value="Histidine_kinase_KdpD"/>
</dbReference>
<feature type="domain" description="Signal transduction histidine kinase osmosensitive K+ channel sensor N-terminal" evidence="4">
    <location>
        <begin position="24"/>
        <end position="123"/>
    </location>
</feature>
<dbReference type="InterPro" id="IPR003852">
    <property type="entry name" value="Sig_transdc_His_kinase_KdpD_N"/>
</dbReference>
<keyword evidence="1" id="KW-0808">Transferase</keyword>
<evidence type="ECO:0000256" key="2">
    <source>
        <dbReference type="ARBA" id="ARBA00022777"/>
    </source>
</evidence>
<keyword evidence="2" id="KW-0418">Kinase</keyword>
<proteinExistence type="predicted"/>
<keyword evidence="3" id="KW-0902">Two-component regulatory system</keyword>
<gene>
    <name evidence="5" type="ORF">G9470_19705</name>
</gene>
<dbReference type="EMBL" id="JAAOXG010000042">
    <property type="protein sequence ID" value="NNJ31998.1"/>
    <property type="molecule type" value="Genomic_DNA"/>
</dbReference>
<name>A0ABX1VUC4_9FIRM</name>
<dbReference type="SUPFAM" id="SSF52540">
    <property type="entry name" value="P-loop containing nucleoside triphosphate hydrolases"/>
    <property type="match status" value="1"/>
</dbReference>
<sequence>MGERKRNPDELLKHLEEMEEQKGKGHLKIFFGYAAGVGKTYTMLESAHDALKAGIDVVIGYLEPHTRPDTMELAKGLEMLPNLVLTHNNIHLKEFDLDAALQRQPKLILVDELAHTNAKSCRHCY</sequence>
<organism evidence="5 6">
    <name type="scientific">Lacrimispora defluvii</name>
    <dbReference type="NCBI Taxonomy" id="2719233"/>
    <lineage>
        <taxon>Bacteria</taxon>
        <taxon>Bacillati</taxon>
        <taxon>Bacillota</taxon>
        <taxon>Clostridia</taxon>
        <taxon>Lachnospirales</taxon>
        <taxon>Lachnospiraceae</taxon>
        <taxon>Lacrimispora</taxon>
    </lineage>
</organism>
<accession>A0ABX1VUC4</accession>
<evidence type="ECO:0000256" key="1">
    <source>
        <dbReference type="ARBA" id="ARBA00022679"/>
    </source>
</evidence>
<dbReference type="PANTHER" id="PTHR45569:SF1">
    <property type="entry name" value="SENSOR PROTEIN KDPD"/>
    <property type="match status" value="1"/>
</dbReference>
<evidence type="ECO:0000313" key="6">
    <source>
        <dbReference type="Proteomes" id="UP000539052"/>
    </source>
</evidence>
<evidence type="ECO:0000256" key="3">
    <source>
        <dbReference type="ARBA" id="ARBA00023012"/>
    </source>
</evidence>
<dbReference type="InterPro" id="IPR027417">
    <property type="entry name" value="P-loop_NTPase"/>
</dbReference>
<reference evidence="5 6" key="1">
    <citation type="submission" date="2020-03" db="EMBL/GenBank/DDBJ databases">
        <title>Genome Sequence of industrial isolate, B5A.</title>
        <authorList>
            <person name="Sharma S."/>
            <person name="Patil P.B."/>
            <person name="Korpole S."/>
        </authorList>
    </citation>
    <scope>NUCLEOTIDE SEQUENCE [LARGE SCALE GENOMIC DNA]</scope>
    <source>
        <strain evidence="5 6">PI-S10-B5A</strain>
    </source>
</reference>
<comment type="caution">
    <text evidence="5">The sequence shown here is derived from an EMBL/GenBank/DDBJ whole genome shotgun (WGS) entry which is preliminary data.</text>
</comment>
<protein>
    <recommendedName>
        <fullName evidence="4">Signal transduction histidine kinase osmosensitive K+ channel sensor N-terminal domain-containing protein</fullName>
    </recommendedName>
</protein>
<dbReference type="Gene3D" id="3.40.50.300">
    <property type="entry name" value="P-loop containing nucleotide triphosphate hydrolases"/>
    <property type="match status" value="1"/>
</dbReference>